<dbReference type="AlphaFoldDB" id="A0A8B2NIY5"/>
<feature type="compositionally biased region" description="Polar residues" evidence="1">
    <location>
        <begin position="107"/>
        <end position="118"/>
    </location>
</feature>
<feature type="region of interest" description="Disordered" evidence="1">
    <location>
        <begin position="66"/>
        <end position="143"/>
    </location>
</feature>
<reference evidence="2 3" key="1">
    <citation type="submission" date="2018-05" db="EMBL/GenBank/DDBJ databases">
        <title>Acuticoccus sediminis sp. nov., isolated from deep-sea sediment of Indian Ocean.</title>
        <authorList>
            <person name="Liu X."/>
            <person name="Lai Q."/>
            <person name="Du Y."/>
            <person name="Sun F."/>
            <person name="Zhang X."/>
            <person name="Wang S."/>
            <person name="Shao Z."/>
        </authorList>
    </citation>
    <scope>NUCLEOTIDE SEQUENCE [LARGE SCALE GENOMIC DNA]</scope>
    <source>
        <strain evidence="2 3">PTG4-2</strain>
    </source>
</reference>
<dbReference type="EMBL" id="QHHQ01000007">
    <property type="protein sequence ID" value="RAH98246.1"/>
    <property type="molecule type" value="Genomic_DNA"/>
</dbReference>
<evidence type="ECO:0000313" key="2">
    <source>
        <dbReference type="EMBL" id="RAH98246.1"/>
    </source>
</evidence>
<evidence type="ECO:0000256" key="1">
    <source>
        <dbReference type="SAM" id="MobiDB-lite"/>
    </source>
</evidence>
<comment type="caution">
    <text evidence="2">The sequence shown here is derived from an EMBL/GenBank/DDBJ whole genome shotgun (WGS) entry which is preliminary data.</text>
</comment>
<name>A0A8B2NIY5_9HYPH</name>
<organism evidence="2 3">
    <name type="scientific">Acuticoccus sediminis</name>
    <dbReference type="NCBI Taxonomy" id="2184697"/>
    <lineage>
        <taxon>Bacteria</taxon>
        <taxon>Pseudomonadati</taxon>
        <taxon>Pseudomonadota</taxon>
        <taxon>Alphaproteobacteria</taxon>
        <taxon>Hyphomicrobiales</taxon>
        <taxon>Amorphaceae</taxon>
        <taxon>Acuticoccus</taxon>
    </lineage>
</organism>
<evidence type="ECO:0000313" key="3">
    <source>
        <dbReference type="Proteomes" id="UP000249590"/>
    </source>
</evidence>
<accession>A0A8B2NIY5</accession>
<feature type="region of interest" description="Disordered" evidence="1">
    <location>
        <begin position="1"/>
        <end position="36"/>
    </location>
</feature>
<gene>
    <name evidence="2" type="ORF">DLJ53_26410</name>
</gene>
<proteinExistence type="predicted"/>
<keyword evidence="3" id="KW-1185">Reference proteome</keyword>
<dbReference type="Proteomes" id="UP000249590">
    <property type="component" value="Unassembled WGS sequence"/>
</dbReference>
<protein>
    <submittedName>
        <fullName evidence="2">Uncharacterized protein</fullName>
    </submittedName>
</protein>
<sequence>MLPSQAAAKTEDGFPNIWADPASVPGVPRDPHKVEQAKKAVAAEGAYSRARTASIDRGSFAAEMRAKANAQTEDMRRRIQASSSSAGDAVAPSNPDDVRDRIAAGSSRETLSDGQSEASPAPQVDPGRPINPDEPAPRTVGPN</sequence>